<comment type="caution">
    <text evidence="6">The sequence shown here is derived from an EMBL/GenBank/DDBJ whole genome shotgun (WGS) entry which is preliminary data.</text>
</comment>
<proteinExistence type="predicted"/>
<dbReference type="EMBL" id="JBIAZU010000005">
    <property type="protein sequence ID" value="MFF5293161.1"/>
    <property type="molecule type" value="Genomic_DNA"/>
</dbReference>
<keyword evidence="1" id="KW-0805">Transcription regulation</keyword>
<evidence type="ECO:0000313" key="6">
    <source>
        <dbReference type="EMBL" id="MFF5293161.1"/>
    </source>
</evidence>
<evidence type="ECO:0000256" key="2">
    <source>
        <dbReference type="ARBA" id="ARBA00023125"/>
    </source>
</evidence>
<evidence type="ECO:0000256" key="1">
    <source>
        <dbReference type="ARBA" id="ARBA00023015"/>
    </source>
</evidence>
<sequence>MADTRARILAVALELFSARGYAGTSVADLAKRLGITKAALYYHFSAKSDILEALASGPLEALEALVASAPARSRVELLGEISDITADIYTVSRLIGDDPSARAALRAPRMQDVNAALTTALAGARSADGAAAGGGSTDGAAAGGGSADGAAAGGEIAGGAMVRAHAAYAAIKNGTLAVMAATGARPTPAERSELIAAALRALG</sequence>
<dbReference type="InterPro" id="IPR009057">
    <property type="entry name" value="Homeodomain-like_sf"/>
</dbReference>
<reference evidence="6 7" key="1">
    <citation type="submission" date="2024-10" db="EMBL/GenBank/DDBJ databases">
        <title>The Natural Products Discovery Center: Release of the First 8490 Sequenced Strains for Exploring Actinobacteria Biosynthetic Diversity.</title>
        <authorList>
            <person name="Kalkreuter E."/>
            <person name="Kautsar S.A."/>
            <person name="Yang D."/>
            <person name="Bader C.D."/>
            <person name="Teijaro C.N."/>
            <person name="Fluegel L."/>
            <person name="Davis C.M."/>
            <person name="Simpson J.R."/>
            <person name="Lauterbach L."/>
            <person name="Steele A.D."/>
            <person name="Gui C."/>
            <person name="Meng S."/>
            <person name="Li G."/>
            <person name="Viehrig K."/>
            <person name="Ye F."/>
            <person name="Su P."/>
            <person name="Kiefer A.F."/>
            <person name="Nichols A."/>
            <person name="Cepeda A.J."/>
            <person name="Yan W."/>
            <person name="Fan B."/>
            <person name="Jiang Y."/>
            <person name="Adhikari A."/>
            <person name="Zheng C.-J."/>
            <person name="Schuster L."/>
            <person name="Cowan T.M."/>
            <person name="Smanski M.J."/>
            <person name="Chevrette M.G."/>
            <person name="De Carvalho L.P.S."/>
            <person name="Shen B."/>
        </authorList>
    </citation>
    <scope>NUCLEOTIDE SEQUENCE [LARGE SCALE GENOMIC DNA]</scope>
    <source>
        <strain evidence="6 7">NPDC000087</strain>
    </source>
</reference>
<dbReference type="PROSITE" id="PS50977">
    <property type="entry name" value="HTH_TETR_2"/>
    <property type="match status" value="1"/>
</dbReference>
<gene>
    <name evidence="6" type="ORF">ACFY35_27330</name>
</gene>
<keyword evidence="7" id="KW-1185">Reference proteome</keyword>
<accession>A0ABW6WLS5</accession>
<evidence type="ECO:0000256" key="3">
    <source>
        <dbReference type="ARBA" id="ARBA00023163"/>
    </source>
</evidence>
<dbReference type="Pfam" id="PF00440">
    <property type="entry name" value="TetR_N"/>
    <property type="match status" value="1"/>
</dbReference>
<dbReference type="InterPro" id="IPR050109">
    <property type="entry name" value="HTH-type_TetR-like_transc_reg"/>
</dbReference>
<protein>
    <submittedName>
        <fullName evidence="6">TetR family transcriptional regulator</fullName>
    </submittedName>
</protein>
<evidence type="ECO:0000259" key="5">
    <source>
        <dbReference type="PROSITE" id="PS50977"/>
    </source>
</evidence>
<dbReference type="InterPro" id="IPR023772">
    <property type="entry name" value="DNA-bd_HTH_TetR-type_CS"/>
</dbReference>
<keyword evidence="2 4" id="KW-0238">DNA-binding</keyword>
<dbReference type="Gene3D" id="1.10.357.10">
    <property type="entry name" value="Tetracycline Repressor, domain 2"/>
    <property type="match status" value="1"/>
</dbReference>
<dbReference type="Proteomes" id="UP001602245">
    <property type="component" value="Unassembled WGS sequence"/>
</dbReference>
<evidence type="ECO:0000313" key="7">
    <source>
        <dbReference type="Proteomes" id="UP001602245"/>
    </source>
</evidence>
<dbReference type="PRINTS" id="PR00455">
    <property type="entry name" value="HTHTETR"/>
</dbReference>
<keyword evidence="3" id="KW-0804">Transcription</keyword>
<dbReference type="PROSITE" id="PS01081">
    <property type="entry name" value="HTH_TETR_1"/>
    <property type="match status" value="1"/>
</dbReference>
<feature type="domain" description="HTH tetR-type" evidence="5">
    <location>
        <begin position="2"/>
        <end position="62"/>
    </location>
</feature>
<dbReference type="InterPro" id="IPR001647">
    <property type="entry name" value="HTH_TetR"/>
</dbReference>
<dbReference type="PANTHER" id="PTHR30055">
    <property type="entry name" value="HTH-TYPE TRANSCRIPTIONAL REGULATOR RUTR"/>
    <property type="match status" value="1"/>
</dbReference>
<dbReference type="PANTHER" id="PTHR30055:SF234">
    <property type="entry name" value="HTH-TYPE TRANSCRIPTIONAL REGULATOR BETI"/>
    <property type="match status" value="1"/>
</dbReference>
<dbReference type="SUPFAM" id="SSF46689">
    <property type="entry name" value="Homeodomain-like"/>
    <property type="match status" value="1"/>
</dbReference>
<name>A0ABW6WLS5_9ACTN</name>
<organism evidence="6 7">
    <name type="scientific">Paractinoplanes globisporus</name>
    <dbReference type="NCBI Taxonomy" id="113565"/>
    <lineage>
        <taxon>Bacteria</taxon>
        <taxon>Bacillati</taxon>
        <taxon>Actinomycetota</taxon>
        <taxon>Actinomycetes</taxon>
        <taxon>Micromonosporales</taxon>
        <taxon>Micromonosporaceae</taxon>
        <taxon>Paractinoplanes</taxon>
    </lineage>
</organism>
<dbReference type="RefSeq" id="WP_020512514.1">
    <property type="nucleotide sequence ID" value="NZ_JBIAZU010000005.1"/>
</dbReference>
<evidence type="ECO:0000256" key="4">
    <source>
        <dbReference type="PROSITE-ProRule" id="PRU00335"/>
    </source>
</evidence>
<feature type="DNA-binding region" description="H-T-H motif" evidence="4">
    <location>
        <begin position="25"/>
        <end position="44"/>
    </location>
</feature>